<evidence type="ECO:0000259" key="1">
    <source>
        <dbReference type="Pfam" id="PF00615"/>
    </source>
</evidence>
<gene>
    <name evidence="2" type="ORF">Kpol_505p8</name>
</gene>
<dbReference type="PhylomeDB" id="A7TN99"/>
<dbReference type="OrthoDB" id="10266999at2759"/>
<protein>
    <recommendedName>
        <fullName evidence="1">RGS domain-containing protein</fullName>
    </recommendedName>
</protein>
<dbReference type="Gene3D" id="1.10.167.10">
    <property type="entry name" value="Regulator of G-protein Signalling 4, domain 2"/>
    <property type="match status" value="1"/>
</dbReference>
<accession>A7TN99</accession>
<dbReference type="GeneID" id="5544391"/>
<organism evidence="3">
    <name type="scientific">Vanderwaltozyma polyspora (strain ATCC 22028 / DSM 70294 / BCRC 21397 / CBS 2163 / NBRC 10782 / NRRL Y-8283 / UCD 57-17)</name>
    <name type="common">Kluyveromyces polysporus</name>
    <dbReference type="NCBI Taxonomy" id="436907"/>
    <lineage>
        <taxon>Eukaryota</taxon>
        <taxon>Fungi</taxon>
        <taxon>Dikarya</taxon>
        <taxon>Ascomycota</taxon>
        <taxon>Saccharomycotina</taxon>
        <taxon>Saccharomycetes</taxon>
        <taxon>Saccharomycetales</taxon>
        <taxon>Saccharomycetaceae</taxon>
        <taxon>Vanderwaltozyma</taxon>
    </lineage>
</organism>
<reference evidence="2 3" key="1">
    <citation type="journal article" date="2007" name="Proc. Natl. Acad. Sci. U.S.A.">
        <title>Independent sorting-out of thousands of duplicated gene pairs in two yeast species descended from a whole-genome duplication.</title>
        <authorList>
            <person name="Scannell D.R."/>
            <person name="Frank A.C."/>
            <person name="Conant G.C."/>
            <person name="Byrne K.P."/>
            <person name="Woolfit M."/>
            <person name="Wolfe K.H."/>
        </authorList>
    </citation>
    <scope>NUCLEOTIDE SEQUENCE [LARGE SCALE GENOMIC DNA]</scope>
    <source>
        <strain evidence="3">ATCC 22028 / DSM 70294 / BCRC 21397 / CBS 2163 / NBRC 10782 / NRRL Y-8283 / UCD 57-17</strain>
    </source>
</reference>
<dbReference type="SUPFAM" id="SSF48097">
    <property type="entry name" value="Regulator of G-protein signaling, RGS"/>
    <property type="match status" value="1"/>
</dbReference>
<dbReference type="HOGENOM" id="CLU_1670707_0_0_1"/>
<evidence type="ECO:0000313" key="3">
    <source>
        <dbReference type="Proteomes" id="UP000000267"/>
    </source>
</evidence>
<feature type="domain" description="RGS" evidence="1">
    <location>
        <begin position="39"/>
        <end position="143"/>
    </location>
</feature>
<name>A7TN99_VANPO</name>
<dbReference type="RefSeq" id="XP_001644089.1">
    <property type="nucleotide sequence ID" value="XM_001644039.1"/>
</dbReference>
<dbReference type="InterPro" id="IPR016137">
    <property type="entry name" value="RGS"/>
</dbReference>
<sequence>MSVKNMPSLNQVLSEFGISESYDTSERSRIEYKGVDKFVIDSFQKFLIMKHCQENLAFLIVTNGFLKGLEKKSNAIIVNNWNSEVYFNFIKEDSKYELYLPWALKESFEKSFALHELPSIQSVRQARRHAINALQEAYRQFLQMTHNTNKKRGSNIKE</sequence>
<dbReference type="Proteomes" id="UP000000267">
    <property type="component" value="Unassembled WGS sequence"/>
</dbReference>
<dbReference type="OMA" id="DEYVISF"/>
<evidence type="ECO:0000313" key="2">
    <source>
        <dbReference type="EMBL" id="EDO16231.1"/>
    </source>
</evidence>
<dbReference type="InParanoid" id="A7TN99"/>
<dbReference type="Pfam" id="PF00615">
    <property type="entry name" value="RGS"/>
    <property type="match status" value="1"/>
</dbReference>
<dbReference type="EMBL" id="DS480429">
    <property type="protein sequence ID" value="EDO16231.1"/>
    <property type="molecule type" value="Genomic_DNA"/>
</dbReference>
<dbReference type="KEGG" id="vpo:Kpol_505p8"/>
<dbReference type="STRING" id="436907.A7TN99"/>
<dbReference type="AlphaFoldDB" id="A7TN99"/>
<proteinExistence type="predicted"/>
<dbReference type="CDD" id="cd07440">
    <property type="entry name" value="RGS"/>
    <property type="match status" value="1"/>
</dbReference>
<dbReference type="InterPro" id="IPR044926">
    <property type="entry name" value="RGS_subdomain_2"/>
</dbReference>
<dbReference type="InterPro" id="IPR036305">
    <property type="entry name" value="RGS_sf"/>
</dbReference>
<dbReference type="eggNOG" id="KOG3589">
    <property type="taxonomic scope" value="Eukaryota"/>
</dbReference>
<keyword evidence="3" id="KW-1185">Reference proteome</keyword>